<dbReference type="InterPro" id="IPR008965">
    <property type="entry name" value="CBM2/CBM3_carb-bd_dom_sf"/>
</dbReference>
<dbReference type="InterPro" id="IPR050810">
    <property type="entry name" value="Bact_Secretion_Sys_Channel"/>
</dbReference>
<feature type="domain" description="Secretin/TonB short N-terminal" evidence="8">
    <location>
        <begin position="223"/>
        <end position="274"/>
    </location>
</feature>
<proteinExistence type="inferred from homology"/>
<feature type="region of interest" description="Disordered" evidence="7">
    <location>
        <begin position="618"/>
        <end position="650"/>
    </location>
</feature>
<name>A0ABT8B6G9_9NEIS</name>
<dbReference type="PROSITE" id="PS50005">
    <property type="entry name" value="TPR"/>
    <property type="match status" value="1"/>
</dbReference>
<dbReference type="PRINTS" id="PR01032">
    <property type="entry name" value="PHAGEIV"/>
</dbReference>
<accession>A0ABT8B6G9</accession>
<dbReference type="EMBL" id="JAUFPU010000008">
    <property type="protein sequence ID" value="MDN3577340.1"/>
    <property type="molecule type" value="Genomic_DNA"/>
</dbReference>
<dbReference type="Pfam" id="PF00963">
    <property type="entry name" value="Cohesin"/>
    <property type="match status" value="1"/>
</dbReference>
<keyword evidence="3" id="KW-0472">Membrane</keyword>
<comment type="similarity">
    <text evidence="6">Belongs to the bacterial secretin family.</text>
</comment>
<dbReference type="CDD" id="cd08547">
    <property type="entry name" value="Type_II_cohesin"/>
    <property type="match status" value="1"/>
</dbReference>
<dbReference type="PANTHER" id="PTHR30332">
    <property type="entry name" value="PROBABLE GENERAL SECRETION PATHWAY PROTEIN D"/>
    <property type="match status" value="1"/>
</dbReference>
<dbReference type="Gene3D" id="3.30.1370.120">
    <property type="match status" value="1"/>
</dbReference>
<dbReference type="SUPFAM" id="SSF48452">
    <property type="entry name" value="TPR-like"/>
    <property type="match status" value="1"/>
</dbReference>
<dbReference type="Gene3D" id="3.30.1370.130">
    <property type="match status" value="1"/>
</dbReference>
<dbReference type="RefSeq" id="WP_290332791.1">
    <property type="nucleotide sequence ID" value="NZ_JAUFPU010000008.1"/>
</dbReference>
<keyword evidence="2" id="KW-0813">Transport</keyword>
<dbReference type="InterPro" id="IPR001775">
    <property type="entry name" value="GspD/PilQ"/>
</dbReference>
<organism evidence="9 10">
    <name type="scientific">Chitinimonas viridis</name>
    <dbReference type="NCBI Taxonomy" id="664880"/>
    <lineage>
        <taxon>Bacteria</taxon>
        <taxon>Pseudomonadati</taxon>
        <taxon>Pseudomonadota</taxon>
        <taxon>Betaproteobacteria</taxon>
        <taxon>Neisseriales</taxon>
        <taxon>Chitinibacteraceae</taxon>
        <taxon>Chitinimonas</taxon>
    </lineage>
</organism>
<dbReference type="SUPFAM" id="SSF49384">
    <property type="entry name" value="Carbohydrate-binding domain"/>
    <property type="match status" value="1"/>
</dbReference>
<comment type="subcellular location">
    <subcellularLocation>
        <location evidence="1">Membrane</location>
    </subcellularLocation>
</comment>
<evidence type="ECO:0000256" key="1">
    <source>
        <dbReference type="ARBA" id="ARBA00004370"/>
    </source>
</evidence>
<dbReference type="InterPro" id="IPR038591">
    <property type="entry name" value="NolW-like_sf"/>
</dbReference>
<dbReference type="Proteomes" id="UP001180081">
    <property type="component" value="Unassembled WGS sequence"/>
</dbReference>
<keyword evidence="10" id="KW-1185">Reference proteome</keyword>
<evidence type="ECO:0000256" key="5">
    <source>
        <dbReference type="PROSITE-ProRule" id="PRU00339"/>
    </source>
</evidence>
<dbReference type="SMART" id="SM00028">
    <property type="entry name" value="TPR"/>
    <property type="match status" value="3"/>
</dbReference>
<dbReference type="InterPro" id="IPR002102">
    <property type="entry name" value="Cohesin_dom"/>
</dbReference>
<feature type="repeat" description="TPR" evidence="5">
    <location>
        <begin position="39"/>
        <end position="72"/>
    </location>
</feature>
<comment type="caution">
    <text evidence="9">The sequence shown here is derived from an EMBL/GenBank/DDBJ whole genome shotgun (WGS) entry which is preliminary data.</text>
</comment>
<keyword evidence="4" id="KW-0998">Cell outer membrane</keyword>
<dbReference type="Gene3D" id="1.25.40.10">
    <property type="entry name" value="Tetratricopeptide repeat domain"/>
    <property type="match status" value="1"/>
</dbReference>
<evidence type="ECO:0000256" key="4">
    <source>
        <dbReference type="ARBA" id="ARBA00023237"/>
    </source>
</evidence>
<dbReference type="Gene3D" id="2.60.40.680">
    <property type="match status" value="1"/>
</dbReference>
<evidence type="ECO:0000313" key="10">
    <source>
        <dbReference type="Proteomes" id="UP001180081"/>
    </source>
</evidence>
<evidence type="ECO:0000259" key="8">
    <source>
        <dbReference type="SMART" id="SM00965"/>
    </source>
</evidence>
<dbReference type="InterPro" id="IPR004846">
    <property type="entry name" value="T2SS/T3SS_dom"/>
</dbReference>
<protein>
    <submittedName>
        <fullName evidence="9">Cohesin domain-containing protein</fullName>
    </submittedName>
</protein>
<gene>
    <name evidence="9" type="ORF">QWZ03_11240</name>
</gene>
<dbReference type="SMART" id="SM00965">
    <property type="entry name" value="STN"/>
    <property type="match status" value="1"/>
</dbReference>
<evidence type="ECO:0000256" key="6">
    <source>
        <dbReference type="RuleBase" id="RU004003"/>
    </source>
</evidence>
<evidence type="ECO:0000256" key="7">
    <source>
        <dbReference type="SAM" id="MobiDB-lite"/>
    </source>
</evidence>
<reference evidence="9" key="1">
    <citation type="journal article" date="2014" name="Int. J. Syst. Evol. Microbiol.">
        <title>Complete genome of a new Firmicutes species belonging to the dominant human colonic microbiota ('Ruminococcus bicirculans') reveals two chromosomes and a selective capacity to utilize plant glucans.</title>
        <authorList>
            <consortium name="NISC Comparative Sequencing Program"/>
            <person name="Wegmann U."/>
            <person name="Louis P."/>
            <person name="Goesmann A."/>
            <person name="Henrissat B."/>
            <person name="Duncan S.H."/>
            <person name="Flint H.J."/>
        </authorList>
    </citation>
    <scope>NUCLEOTIDE SEQUENCE</scope>
    <source>
        <strain evidence="9">CECT 7703</strain>
    </source>
</reference>
<sequence>MLLSDFLSAVRTAMPTATQINPAPAVAAGVLLLLSSCAADYHHRSGLEAMDKGQYDEAVTELGKAAELDPEDVIYRKDWLRNREVATRRLLAQAEVATAEGRLDDAAQHYRLILKYERDHARATAGLENLLRLKQADEQALQAREALKKGDSSQAAQLLGRALENHPGHADALALKRELDAAQAKDLITSPSLSNLYKKPINLEFRDASLKMVFEALSRTTGINFIFDREVKSDQRTTVFLKQTTLEDAIDVILTTNQLDKKILNSTSVLVYPNTSAKTKEYQDLVVRAFYLSTAEAKQTAGLLKSMLKIKEVFVDDKLNMLMLRETPDTIALAEKLIALHDLDEPEVMLEVEVLEVNRTRMLELGIDLPKSLTVRPFANSGNSTGDGSESSPILYKLSELKNLNSSNLGVTLPSVTARFEKNDGDANLLANPRIRVKDREKAKIMIGSKVPVVTTTSTSDGFISENIQYLDVGLKLEVEPDVHMRDEIGIKVGLEVSNVVNSIKTARGALAYEIGTRTANSVLRLKDGETQVLAGLIRDEDRSSASRIPLLGDVPLLGRLFSSQSDSGNKTEIILSITPRLIRNAQRKEPAAESFWSGTEANLRLKPLQLRSLETATTNSLPAKPPEEVKPTTVAPATPGAPPSAEPAPAVVPGVKLQWKGPATAKVGEPMTLMLHLDSAEALRAAPLQLAYDKTLFEVVSVKEGEYFSKAGKSNFSQLIDKASGRVSVGTASAEAAGAKGEGALLMVVLKPLQAAQEAEISVIGMTPIASGGNVGRPALPLVHRLSIAP</sequence>
<evidence type="ECO:0000256" key="2">
    <source>
        <dbReference type="ARBA" id="ARBA00022448"/>
    </source>
</evidence>
<evidence type="ECO:0000313" key="9">
    <source>
        <dbReference type="EMBL" id="MDN3577340.1"/>
    </source>
</evidence>
<dbReference type="InterPro" id="IPR019734">
    <property type="entry name" value="TPR_rpt"/>
</dbReference>
<dbReference type="InterPro" id="IPR011662">
    <property type="entry name" value="Secretin/TonB_short_N"/>
</dbReference>
<dbReference type="InterPro" id="IPR011990">
    <property type="entry name" value="TPR-like_helical_dom_sf"/>
</dbReference>
<dbReference type="PRINTS" id="PR00811">
    <property type="entry name" value="BCTERIALGSPD"/>
</dbReference>
<dbReference type="PANTHER" id="PTHR30332:SF17">
    <property type="entry name" value="TYPE IV PILIATION SYSTEM PROTEIN DR_0774-RELATED"/>
    <property type="match status" value="1"/>
</dbReference>
<evidence type="ECO:0000256" key="3">
    <source>
        <dbReference type="ARBA" id="ARBA00023136"/>
    </source>
</evidence>
<dbReference type="Pfam" id="PF00263">
    <property type="entry name" value="Secretin"/>
    <property type="match status" value="1"/>
</dbReference>
<reference evidence="9" key="2">
    <citation type="submission" date="2023-06" db="EMBL/GenBank/DDBJ databases">
        <authorList>
            <person name="Lucena T."/>
            <person name="Sun Q."/>
        </authorList>
    </citation>
    <scope>NUCLEOTIDE SEQUENCE</scope>
    <source>
        <strain evidence="9">CECT 7703</strain>
    </source>
</reference>
<keyword evidence="5" id="KW-0802">TPR repeat</keyword>